<keyword evidence="6 11" id="KW-0812">Transmembrane</keyword>
<dbReference type="SUPFAM" id="SSF74653">
    <property type="entry name" value="TolA/TonB C-terminal domain"/>
    <property type="match status" value="1"/>
</dbReference>
<dbReference type="GO" id="GO:0098797">
    <property type="term" value="C:plasma membrane protein complex"/>
    <property type="evidence" value="ECO:0007669"/>
    <property type="project" value="TreeGrafter"/>
</dbReference>
<evidence type="ECO:0000256" key="9">
    <source>
        <dbReference type="ARBA" id="ARBA00023136"/>
    </source>
</evidence>
<dbReference type="PANTHER" id="PTHR33446">
    <property type="entry name" value="PROTEIN TONB-RELATED"/>
    <property type="match status" value="1"/>
</dbReference>
<dbReference type="PROSITE" id="PS52015">
    <property type="entry name" value="TONB_CTD"/>
    <property type="match status" value="1"/>
</dbReference>
<feature type="domain" description="TonB C-terminal" evidence="12">
    <location>
        <begin position="189"/>
        <end position="279"/>
    </location>
</feature>
<evidence type="ECO:0000256" key="10">
    <source>
        <dbReference type="SAM" id="Coils"/>
    </source>
</evidence>
<dbReference type="FunFam" id="3.30.1150.10:FF:000002">
    <property type="entry name" value="Energy transducer TonB"/>
    <property type="match status" value="1"/>
</dbReference>
<evidence type="ECO:0000256" key="2">
    <source>
        <dbReference type="ARBA" id="ARBA00006555"/>
    </source>
</evidence>
<keyword evidence="8 11" id="KW-1133">Transmembrane helix</keyword>
<evidence type="ECO:0000313" key="13">
    <source>
        <dbReference type="EMBL" id="SDG17308.1"/>
    </source>
</evidence>
<reference evidence="14 15" key="1">
    <citation type="submission" date="2016-10" db="EMBL/GenBank/DDBJ databases">
        <authorList>
            <person name="Varghese N."/>
            <person name="Submissions S."/>
        </authorList>
    </citation>
    <scope>NUCLEOTIDE SEQUENCE</scope>
    <source>
        <strain evidence="14">BP1-145</strain>
        <strain evidence="15">BP1-148</strain>
    </source>
</reference>
<dbReference type="Proteomes" id="UP000198779">
    <property type="component" value="Unassembled WGS sequence"/>
</dbReference>
<evidence type="ECO:0000256" key="3">
    <source>
        <dbReference type="ARBA" id="ARBA00022448"/>
    </source>
</evidence>
<dbReference type="RefSeq" id="WP_091813708.1">
    <property type="nucleotide sequence ID" value="NZ_CP091790.1"/>
</dbReference>
<feature type="transmembrane region" description="Helical" evidence="11">
    <location>
        <begin position="37"/>
        <end position="57"/>
    </location>
</feature>
<evidence type="ECO:0000313" key="14">
    <source>
        <dbReference type="EMBL" id="SDO51198.1"/>
    </source>
</evidence>
<dbReference type="InterPro" id="IPR051045">
    <property type="entry name" value="TonB-dependent_transducer"/>
</dbReference>
<organism evidence="14 16">
    <name type="scientific">Prevotella communis</name>
    <dbReference type="NCBI Taxonomy" id="2913614"/>
    <lineage>
        <taxon>Bacteria</taxon>
        <taxon>Pseudomonadati</taxon>
        <taxon>Bacteroidota</taxon>
        <taxon>Bacteroidia</taxon>
        <taxon>Bacteroidales</taxon>
        <taxon>Prevotellaceae</taxon>
        <taxon>Prevotella</taxon>
    </lineage>
</organism>
<comment type="similarity">
    <text evidence="2">Belongs to the TonB family.</text>
</comment>
<dbReference type="Proteomes" id="UP000199134">
    <property type="component" value="Unassembled WGS sequence"/>
</dbReference>
<dbReference type="Gene3D" id="3.30.1150.10">
    <property type="match status" value="1"/>
</dbReference>
<evidence type="ECO:0000259" key="12">
    <source>
        <dbReference type="PROSITE" id="PS52015"/>
    </source>
</evidence>
<keyword evidence="7" id="KW-0653">Protein transport</keyword>
<evidence type="ECO:0000256" key="7">
    <source>
        <dbReference type="ARBA" id="ARBA00022927"/>
    </source>
</evidence>
<evidence type="ECO:0000313" key="16">
    <source>
        <dbReference type="Proteomes" id="UP000199134"/>
    </source>
</evidence>
<comment type="subcellular location">
    <subcellularLocation>
        <location evidence="1">Cell inner membrane</location>
        <topology evidence="1">Single-pass membrane protein</topology>
        <orientation evidence="1">Periplasmic side</orientation>
    </subcellularLocation>
</comment>
<dbReference type="AlphaFoldDB" id="A0A1H0K536"/>
<dbReference type="NCBIfam" id="TIGR01352">
    <property type="entry name" value="tonB_Cterm"/>
    <property type="match status" value="1"/>
</dbReference>
<evidence type="ECO:0000256" key="8">
    <source>
        <dbReference type="ARBA" id="ARBA00022989"/>
    </source>
</evidence>
<dbReference type="GO" id="GO:0031992">
    <property type="term" value="F:energy transducer activity"/>
    <property type="evidence" value="ECO:0007669"/>
    <property type="project" value="TreeGrafter"/>
</dbReference>
<keyword evidence="3" id="KW-0813">Transport</keyword>
<accession>A0A1H0K536</accession>
<keyword evidence="5" id="KW-0997">Cell inner membrane</keyword>
<feature type="coiled-coil region" evidence="10">
    <location>
        <begin position="66"/>
        <end position="101"/>
    </location>
</feature>
<evidence type="ECO:0000256" key="6">
    <source>
        <dbReference type="ARBA" id="ARBA00022692"/>
    </source>
</evidence>
<reference evidence="13 16" key="2">
    <citation type="submission" date="2016-10" db="EMBL/GenBank/DDBJ databases">
        <authorList>
            <person name="de Groot N.N."/>
        </authorList>
    </citation>
    <scope>NUCLEOTIDE SEQUENCE [LARGE SCALE GENOMIC DNA]</scope>
    <source>
        <strain evidence="16">BP1-145</strain>
        <strain evidence="13">BP1-148</strain>
    </source>
</reference>
<dbReference type="STRING" id="645274.SAMN04487901_101178"/>
<evidence type="ECO:0000256" key="5">
    <source>
        <dbReference type="ARBA" id="ARBA00022519"/>
    </source>
</evidence>
<protein>
    <submittedName>
        <fullName evidence="14">Protein TonB</fullName>
    </submittedName>
</protein>
<dbReference type="OrthoDB" id="9814002at2"/>
<gene>
    <name evidence="14" type="ORF">SAMN04487900_12331</name>
    <name evidence="13" type="ORF">SAMN04487901_101178</name>
</gene>
<dbReference type="EMBL" id="FNCQ01000001">
    <property type="protein sequence ID" value="SDG17308.1"/>
    <property type="molecule type" value="Genomic_DNA"/>
</dbReference>
<accession>A0A1G7S2Q8</accession>
<dbReference type="InterPro" id="IPR006260">
    <property type="entry name" value="TonB/TolA_C"/>
</dbReference>
<dbReference type="EMBL" id="FNIW01000023">
    <property type="protein sequence ID" value="SDO51198.1"/>
    <property type="molecule type" value="Genomic_DNA"/>
</dbReference>
<keyword evidence="15" id="KW-1185">Reference proteome</keyword>
<keyword evidence="10" id="KW-0175">Coiled coil</keyword>
<sequence>MSKIDLLDQKWIDLVFEGKNEAYGAYTIRQDTSRRNLYAMLALVGGLAFIVIAFLGVNVAQNAIAAAQAEHETEVALEAIEEELEEDKDDEEIVYELEELEQLVAEETVMNSEKFTAYEMEDDAPEQVTKTQDEVAQSDVAIGAIDYDQGSNEAEHVLKVNEKVVDEVPPKVEETKVFDVVEQMPQFKGGDAALMAYLNSHIKYPVIAEENGIQGRVVTTFVVERDGSITDVKIIKSVDPSLDKEAVRVVKSMPKWNPGKQNGSAVRVKFTLPVTFRLQ</sequence>
<keyword evidence="4" id="KW-1003">Cell membrane</keyword>
<dbReference type="PANTHER" id="PTHR33446:SF2">
    <property type="entry name" value="PROTEIN TONB"/>
    <property type="match status" value="1"/>
</dbReference>
<keyword evidence="9 11" id="KW-0472">Membrane</keyword>
<dbReference type="InterPro" id="IPR037682">
    <property type="entry name" value="TonB_C"/>
</dbReference>
<evidence type="ECO:0000256" key="1">
    <source>
        <dbReference type="ARBA" id="ARBA00004383"/>
    </source>
</evidence>
<proteinExistence type="inferred from homology"/>
<evidence type="ECO:0000313" key="15">
    <source>
        <dbReference type="Proteomes" id="UP000198779"/>
    </source>
</evidence>
<evidence type="ECO:0000256" key="4">
    <source>
        <dbReference type="ARBA" id="ARBA00022475"/>
    </source>
</evidence>
<dbReference type="GO" id="GO:0015031">
    <property type="term" value="P:protein transport"/>
    <property type="evidence" value="ECO:0007669"/>
    <property type="project" value="UniProtKB-KW"/>
</dbReference>
<dbReference type="Pfam" id="PF03544">
    <property type="entry name" value="TonB_C"/>
    <property type="match status" value="1"/>
</dbReference>
<dbReference type="GO" id="GO:0055085">
    <property type="term" value="P:transmembrane transport"/>
    <property type="evidence" value="ECO:0007669"/>
    <property type="project" value="InterPro"/>
</dbReference>
<name>A0A1H0K536_9BACT</name>
<evidence type="ECO:0000256" key="11">
    <source>
        <dbReference type="SAM" id="Phobius"/>
    </source>
</evidence>